<keyword evidence="4" id="KW-0378">Hydrolase</keyword>
<dbReference type="InterPro" id="IPR012337">
    <property type="entry name" value="RNaseH-like_sf"/>
</dbReference>
<keyword evidence="3" id="KW-0540">Nuclease</keyword>
<dbReference type="SUPFAM" id="SSF47819">
    <property type="entry name" value="HRDC-like"/>
    <property type="match status" value="1"/>
</dbReference>
<feature type="region of interest" description="Disordered" evidence="10">
    <location>
        <begin position="726"/>
        <end position="773"/>
    </location>
</feature>
<dbReference type="GeneID" id="115884041"/>
<feature type="compositionally biased region" description="Low complexity" evidence="10">
    <location>
        <begin position="841"/>
        <end position="856"/>
    </location>
</feature>
<dbReference type="FunFam" id="1.10.150.80:FF:000001">
    <property type="entry name" value="Putative exosome component 10"/>
    <property type="match status" value="1"/>
</dbReference>
<dbReference type="CTD" id="41798"/>
<keyword evidence="7" id="KW-0539">Nucleus</keyword>
<accession>A0A6J2Y5T0</accession>
<evidence type="ECO:0000256" key="10">
    <source>
        <dbReference type="SAM" id="MobiDB-lite"/>
    </source>
</evidence>
<dbReference type="GO" id="GO:0000467">
    <property type="term" value="P:exonucleolytic trimming to generate mature 3'-end of 5.8S rRNA from tricistronic rRNA transcript (SSU-rRNA, 5.8S rRNA, LSU-rRNA)"/>
    <property type="evidence" value="ECO:0007669"/>
    <property type="project" value="InterPro"/>
</dbReference>
<evidence type="ECO:0000256" key="6">
    <source>
        <dbReference type="ARBA" id="ARBA00022839"/>
    </source>
</evidence>
<dbReference type="Pfam" id="PF08066">
    <property type="entry name" value="PMC2NT"/>
    <property type="match status" value="1"/>
</dbReference>
<dbReference type="FunFam" id="3.30.420.10:FF:000059">
    <property type="entry name" value="Exosome complex exonuclease Rrp6"/>
    <property type="match status" value="1"/>
</dbReference>
<evidence type="ECO:0000256" key="8">
    <source>
        <dbReference type="ARBA" id="ARBA00043957"/>
    </source>
</evidence>
<dbReference type="FunCoup" id="A0A6J2Y5T0">
    <property type="interactions" value="2365"/>
</dbReference>
<dbReference type="InterPro" id="IPR010997">
    <property type="entry name" value="HRDC-like_sf"/>
</dbReference>
<dbReference type="GO" id="GO:0071040">
    <property type="term" value="P:nuclear polyadenylation-dependent antisense transcript catabolic process"/>
    <property type="evidence" value="ECO:0007669"/>
    <property type="project" value="TreeGrafter"/>
</dbReference>
<dbReference type="GO" id="GO:0071038">
    <property type="term" value="P:TRAMP-dependent tRNA surveillance pathway"/>
    <property type="evidence" value="ECO:0007669"/>
    <property type="project" value="TreeGrafter"/>
</dbReference>
<dbReference type="GO" id="GO:0000176">
    <property type="term" value="C:nuclear exosome (RNase complex)"/>
    <property type="evidence" value="ECO:0007669"/>
    <property type="project" value="InterPro"/>
</dbReference>
<dbReference type="KEGG" id="soy:115884041"/>
<dbReference type="InterPro" id="IPR044876">
    <property type="entry name" value="HRDC_dom_sf"/>
</dbReference>
<keyword evidence="5" id="KW-0271">Exosome</keyword>
<dbReference type="Gene3D" id="3.30.420.10">
    <property type="entry name" value="Ribonuclease H-like superfamily/Ribonuclease H"/>
    <property type="match status" value="1"/>
</dbReference>
<reference evidence="13" key="1">
    <citation type="submission" date="2025-08" db="UniProtKB">
        <authorList>
            <consortium name="RefSeq"/>
        </authorList>
    </citation>
    <scope>IDENTIFICATION</scope>
    <source>
        <tissue evidence="13">Gonads</tissue>
    </source>
</reference>
<dbReference type="RefSeq" id="XP_030758345.1">
    <property type="nucleotide sequence ID" value="XM_030902485.1"/>
</dbReference>
<dbReference type="GO" id="GO:0071035">
    <property type="term" value="P:nuclear polyadenylation-dependent rRNA catabolic process"/>
    <property type="evidence" value="ECO:0007669"/>
    <property type="project" value="TreeGrafter"/>
</dbReference>
<gene>
    <name evidence="13" type="primary">LOC115884041</name>
</gene>
<name>A0A6J2Y5T0_SITOR</name>
<feature type="compositionally biased region" description="Polar residues" evidence="10">
    <location>
        <begin position="754"/>
        <end position="773"/>
    </location>
</feature>
<dbReference type="GO" id="GO:0071051">
    <property type="term" value="P:poly(A)-dependent snoRNA 3'-end processing"/>
    <property type="evidence" value="ECO:0007669"/>
    <property type="project" value="TreeGrafter"/>
</dbReference>
<dbReference type="GO" id="GO:0071037">
    <property type="term" value="P:nuclear polyadenylation-dependent snRNA catabolic process"/>
    <property type="evidence" value="ECO:0007669"/>
    <property type="project" value="TreeGrafter"/>
</dbReference>
<dbReference type="InterPro" id="IPR002562">
    <property type="entry name" value="3'-5'_exonuclease_dom"/>
</dbReference>
<dbReference type="CDD" id="cd06147">
    <property type="entry name" value="Rrp6p_like_exo"/>
    <property type="match status" value="1"/>
</dbReference>
<dbReference type="Proteomes" id="UP000504635">
    <property type="component" value="Unplaced"/>
</dbReference>
<comment type="similarity">
    <text evidence="8">Belongs to the exosome component 10/RRP6 family.</text>
</comment>
<dbReference type="GO" id="GO:0000175">
    <property type="term" value="F:3'-5'-RNA exonuclease activity"/>
    <property type="evidence" value="ECO:0007669"/>
    <property type="project" value="InterPro"/>
</dbReference>
<dbReference type="InterPro" id="IPR012588">
    <property type="entry name" value="Exosome-assoc_fac_Rrp6_N"/>
</dbReference>
<dbReference type="Pfam" id="PF01612">
    <property type="entry name" value="DNA_pol_A_exo1"/>
    <property type="match status" value="1"/>
</dbReference>
<feature type="compositionally biased region" description="Basic residues" evidence="10">
    <location>
        <begin position="804"/>
        <end position="813"/>
    </location>
</feature>
<sequence>MSDKNTDSMEFSSIEETILFPGYSSLADFTKDGYKILMDGIKQANSLPAGRDWNFYTTFNSFKSVINKEANQIIDNIDSILHKNEAGGTMRNLNLEAKTERLIDANDIILERVANSIDEMNGIRNVEIDPVKLQTVSVEVPVNINGSWNRNSNPTFSVGSYTTEKGNYQVKAQTIRLLAGENIIRPQKLFRDKIDNSNDNPWEPRIKEKPNSLKPLAIFLEESDNGRQFSHPYLYELERFNLPENLLTKGSIVRPKLISDTPLIEINNPEQLPSLVEDLHKYDTIAVDLEHHSYRTFMGITCLMQISTYDTDYLIDTLALRSDLYILNEVFTKPNILKIFHGAHSDILWLQRDLSLYVVNMFDTYFAAKQLGYSSLSLASLMQRFCNFVPNKQFQLADWRIRPLPQELKNYAREDTHYLAFIYHNMKNELIAKANGNKNLIQAVFQESTELCKKRYFKPIWHEEIHLEFYRRCNRMFDNRQMFALKELYKWRDNISRQEDESTGYVLPNNMLLEIAERLPREMQGILACCRPVPPLVRANLLDLHKIILKALEKPFEEPILKEDTRARGTTKKVSKINVDSPLYCPHDLSKSEEFRDDLPTMLGDVNNKKLEIQNDGYENIERSESVCSVFNNSLKTQERSTCTKLLRFRENFKFLSPFDRYQLVKPFIEAREKKVTEEKEKETEEKVPNHLETEVLVPLEKNVERTDEERIESIRSHYMNLARDSNSKKAKVQSLLEMGGSKKRKREEFMSGVTYSPSQSQATSYQSPIPNLNTSRLIPINVEHNNEPNRKQQKLNNEQKNLNQKKKKKNRAKNNIDVREALLSGADIGEASFSGQHLASNQNQQQSNKKGNVNSPGLSSYDYSMVDFRQFRGGAGRIEPKGQIKSKYKARNKIRLNKRGNNKSAVFGKKVGI</sequence>
<feature type="domain" description="HRDC" evidence="11">
    <location>
        <begin position="478"/>
        <end position="558"/>
    </location>
</feature>
<dbReference type="GO" id="GO:0071036">
    <property type="term" value="P:nuclear polyadenylation-dependent snoRNA catabolic process"/>
    <property type="evidence" value="ECO:0007669"/>
    <property type="project" value="TreeGrafter"/>
</dbReference>
<dbReference type="InParanoid" id="A0A6J2Y5T0"/>
<dbReference type="InterPro" id="IPR002121">
    <property type="entry name" value="HRDC_dom"/>
</dbReference>
<protein>
    <recommendedName>
        <fullName evidence="9">Exosome complex component 10 homolog</fullName>
    </recommendedName>
</protein>
<dbReference type="SMART" id="SM00474">
    <property type="entry name" value="35EXOc"/>
    <property type="match status" value="1"/>
</dbReference>
<dbReference type="Pfam" id="PF00570">
    <property type="entry name" value="HRDC"/>
    <property type="match status" value="1"/>
</dbReference>
<dbReference type="Gene3D" id="1.10.150.80">
    <property type="entry name" value="HRDC domain"/>
    <property type="match status" value="1"/>
</dbReference>
<evidence type="ECO:0000256" key="5">
    <source>
        <dbReference type="ARBA" id="ARBA00022835"/>
    </source>
</evidence>
<evidence type="ECO:0000256" key="2">
    <source>
        <dbReference type="ARBA" id="ARBA00022552"/>
    </source>
</evidence>
<keyword evidence="6" id="KW-0269">Exonuclease</keyword>
<dbReference type="AlphaFoldDB" id="A0A6J2Y5T0"/>
<comment type="subcellular location">
    <subcellularLocation>
        <location evidence="1">Nucleus</location>
    </subcellularLocation>
</comment>
<organism evidence="12 13">
    <name type="scientific">Sitophilus oryzae</name>
    <name type="common">Rice weevil</name>
    <name type="synonym">Curculio oryzae</name>
    <dbReference type="NCBI Taxonomy" id="7048"/>
    <lineage>
        <taxon>Eukaryota</taxon>
        <taxon>Metazoa</taxon>
        <taxon>Ecdysozoa</taxon>
        <taxon>Arthropoda</taxon>
        <taxon>Hexapoda</taxon>
        <taxon>Insecta</taxon>
        <taxon>Pterygota</taxon>
        <taxon>Neoptera</taxon>
        <taxon>Endopterygota</taxon>
        <taxon>Coleoptera</taxon>
        <taxon>Polyphaga</taxon>
        <taxon>Cucujiformia</taxon>
        <taxon>Curculionidae</taxon>
        <taxon>Dryophthorinae</taxon>
        <taxon>Sitophilus</taxon>
    </lineage>
</organism>
<evidence type="ECO:0000256" key="9">
    <source>
        <dbReference type="ARBA" id="ARBA00070365"/>
    </source>
</evidence>
<dbReference type="InterPro" id="IPR049559">
    <property type="entry name" value="Rrp6p-like_exo"/>
</dbReference>
<keyword evidence="2" id="KW-0698">rRNA processing</keyword>
<dbReference type="PROSITE" id="PS50967">
    <property type="entry name" value="HRDC"/>
    <property type="match status" value="1"/>
</dbReference>
<keyword evidence="12" id="KW-1185">Reference proteome</keyword>
<dbReference type="SUPFAM" id="SSF53098">
    <property type="entry name" value="Ribonuclease H-like"/>
    <property type="match status" value="1"/>
</dbReference>
<evidence type="ECO:0000256" key="1">
    <source>
        <dbReference type="ARBA" id="ARBA00004123"/>
    </source>
</evidence>
<proteinExistence type="inferred from homology"/>
<dbReference type="PANTHER" id="PTHR12124:SF47">
    <property type="entry name" value="EXOSOME COMPONENT 10"/>
    <property type="match status" value="1"/>
</dbReference>
<dbReference type="GO" id="GO:0000166">
    <property type="term" value="F:nucleotide binding"/>
    <property type="evidence" value="ECO:0007669"/>
    <property type="project" value="InterPro"/>
</dbReference>
<dbReference type="GO" id="GO:0071044">
    <property type="term" value="P:histone mRNA catabolic process"/>
    <property type="evidence" value="ECO:0007669"/>
    <property type="project" value="TreeGrafter"/>
</dbReference>
<dbReference type="InterPro" id="IPR036397">
    <property type="entry name" value="RNaseH_sf"/>
</dbReference>
<evidence type="ECO:0000313" key="12">
    <source>
        <dbReference type="Proteomes" id="UP000504635"/>
    </source>
</evidence>
<dbReference type="GO" id="GO:0003727">
    <property type="term" value="F:single-stranded RNA binding"/>
    <property type="evidence" value="ECO:0007669"/>
    <property type="project" value="TreeGrafter"/>
</dbReference>
<dbReference type="GO" id="GO:0071039">
    <property type="term" value="P:nuclear polyadenylation-dependent CUT catabolic process"/>
    <property type="evidence" value="ECO:0007669"/>
    <property type="project" value="TreeGrafter"/>
</dbReference>
<feature type="region of interest" description="Disordered" evidence="10">
    <location>
        <begin position="838"/>
        <end position="859"/>
    </location>
</feature>
<dbReference type="InterPro" id="IPR045092">
    <property type="entry name" value="Rrp6-like"/>
</dbReference>
<evidence type="ECO:0000256" key="3">
    <source>
        <dbReference type="ARBA" id="ARBA00022722"/>
    </source>
</evidence>
<evidence type="ECO:0000256" key="4">
    <source>
        <dbReference type="ARBA" id="ARBA00022801"/>
    </source>
</evidence>
<evidence type="ECO:0000256" key="7">
    <source>
        <dbReference type="ARBA" id="ARBA00023242"/>
    </source>
</evidence>
<evidence type="ECO:0000259" key="11">
    <source>
        <dbReference type="PROSITE" id="PS50967"/>
    </source>
</evidence>
<dbReference type="OrthoDB" id="2250022at2759"/>
<feature type="region of interest" description="Disordered" evidence="10">
    <location>
        <begin position="786"/>
        <end position="817"/>
    </location>
</feature>
<dbReference type="PANTHER" id="PTHR12124">
    <property type="entry name" value="POLYMYOSITIS/SCLERODERMA AUTOANTIGEN-RELATED"/>
    <property type="match status" value="1"/>
</dbReference>
<dbReference type="SMART" id="SM00341">
    <property type="entry name" value="HRDC"/>
    <property type="match status" value="1"/>
</dbReference>
<evidence type="ECO:0000313" key="13">
    <source>
        <dbReference type="RefSeq" id="XP_030758345.1"/>
    </source>
</evidence>
<dbReference type="GO" id="GO:0005730">
    <property type="term" value="C:nucleolus"/>
    <property type="evidence" value="ECO:0007669"/>
    <property type="project" value="TreeGrafter"/>
</dbReference>